<feature type="compositionally biased region" description="Basic and acidic residues" evidence="1">
    <location>
        <begin position="711"/>
        <end position="727"/>
    </location>
</feature>
<feature type="region of interest" description="Disordered" evidence="1">
    <location>
        <begin position="379"/>
        <end position="399"/>
    </location>
</feature>
<feature type="compositionally biased region" description="Gly residues" evidence="1">
    <location>
        <begin position="139"/>
        <end position="152"/>
    </location>
</feature>
<feature type="region of interest" description="Disordered" evidence="1">
    <location>
        <begin position="559"/>
        <end position="590"/>
    </location>
</feature>
<feature type="region of interest" description="Disordered" evidence="1">
    <location>
        <begin position="273"/>
        <end position="344"/>
    </location>
</feature>
<reference evidence="2" key="1">
    <citation type="journal article" date="2020" name="Cell">
        <title>Large-Scale Comparative Analyses of Tick Genomes Elucidate Their Genetic Diversity and Vector Capacities.</title>
        <authorList>
            <consortium name="Tick Genome and Microbiome Consortium (TIGMIC)"/>
            <person name="Jia N."/>
            <person name="Wang J."/>
            <person name="Shi W."/>
            <person name="Du L."/>
            <person name="Sun Y."/>
            <person name="Zhan W."/>
            <person name="Jiang J.F."/>
            <person name="Wang Q."/>
            <person name="Zhang B."/>
            <person name="Ji P."/>
            <person name="Bell-Sakyi L."/>
            <person name="Cui X.M."/>
            <person name="Yuan T.T."/>
            <person name="Jiang B.G."/>
            <person name="Yang W.F."/>
            <person name="Lam T.T."/>
            <person name="Chang Q.C."/>
            <person name="Ding S.J."/>
            <person name="Wang X.J."/>
            <person name="Zhu J.G."/>
            <person name="Ruan X.D."/>
            <person name="Zhao L."/>
            <person name="Wei J.T."/>
            <person name="Ye R.Z."/>
            <person name="Que T.C."/>
            <person name="Du C.H."/>
            <person name="Zhou Y.H."/>
            <person name="Cheng J.X."/>
            <person name="Dai P.F."/>
            <person name="Guo W.B."/>
            <person name="Han X.H."/>
            <person name="Huang E.J."/>
            <person name="Li L.F."/>
            <person name="Wei W."/>
            <person name="Gao Y.C."/>
            <person name="Liu J.Z."/>
            <person name="Shao H.Z."/>
            <person name="Wang X."/>
            <person name="Wang C.C."/>
            <person name="Yang T.C."/>
            <person name="Huo Q.B."/>
            <person name="Li W."/>
            <person name="Chen H.Y."/>
            <person name="Chen S.E."/>
            <person name="Zhou L.G."/>
            <person name="Ni X.B."/>
            <person name="Tian J.H."/>
            <person name="Sheng Y."/>
            <person name="Liu T."/>
            <person name="Pan Y.S."/>
            <person name="Xia L.Y."/>
            <person name="Li J."/>
            <person name="Zhao F."/>
            <person name="Cao W.C."/>
        </authorList>
    </citation>
    <scope>NUCLEOTIDE SEQUENCE</scope>
    <source>
        <strain evidence="2">Rsan-2018</strain>
    </source>
</reference>
<feature type="compositionally biased region" description="Basic and acidic residues" evidence="1">
    <location>
        <begin position="281"/>
        <end position="292"/>
    </location>
</feature>
<feature type="compositionally biased region" description="Polar residues" evidence="1">
    <location>
        <begin position="104"/>
        <end position="124"/>
    </location>
</feature>
<feature type="compositionally biased region" description="Basic and acidic residues" evidence="1">
    <location>
        <begin position="63"/>
        <end position="75"/>
    </location>
</feature>
<dbReference type="Proteomes" id="UP000821837">
    <property type="component" value="Unassembled WGS sequence"/>
</dbReference>
<feature type="compositionally biased region" description="Acidic residues" evidence="1">
    <location>
        <begin position="564"/>
        <end position="575"/>
    </location>
</feature>
<dbReference type="EMBL" id="JABSTV010001250">
    <property type="protein sequence ID" value="KAH7955816.1"/>
    <property type="molecule type" value="Genomic_DNA"/>
</dbReference>
<protein>
    <submittedName>
        <fullName evidence="2">Uncharacterized protein</fullName>
    </submittedName>
</protein>
<dbReference type="AlphaFoldDB" id="A0A9D4PU83"/>
<feature type="compositionally biased region" description="Pro residues" evidence="1">
    <location>
        <begin position="20"/>
        <end position="29"/>
    </location>
</feature>
<feature type="region of interest" description="Disordered" evidence="1">
    <location>
        <begin position="488"/>
        <end position="531"/>
    </location>
</feature>
<feature type="region of interest" description="Disordered" evidence="1">
    <location>
        <begin position="757"/>
        <end position="800"/>
    </location>
</feature>
<keyword evidence="3" id="KW-1185">Reference proteome</keyword>
<dbReference type="VEuPathDB" id="VectorBase:RSAN_042262"/>
<feature type="region of interest" description="Disordered" evidence="1">
    <location>
        <begin position="1"/>
        <end position="75"/>
    </location>
</feature>
<reference evidence="2" key="2">
    <citation type="submission" date="2021-09" db="EMBL/GenBank/DDBJ databases">
        <authorList>
            <person name="Jia N."/>
            <person name="Wang J."/>
            <person name="Shi W."/>
            <person name="Du L."/>
            <person name="Sun Y."/>
            <person name="Zhan W."/>
            <person name="Jiang J."/>
            <person name="Wang Q."/>
            <person name="Zhang B."/>
            <person name="Ji P."/>
            <person name="Sakyi L.B."/>
            <person name="Cui X."/>
            <person name="Yuan T."/>
            <person name="Jiang B."/>
            <person name="Yang W."/>
            <person name="Lam T.T.-Y."/>
            <person name="Chang Q."/>
            <person name="Ding S."/>
            <person name="Wang X."/>
            <person name="Zhu J."/>
            <person name="Ruan X."/>
            <person name="Zhao L."/>
            <person name="Wei J."/>
            <person name="Que T."/>
            <person name="Du C."/>
            <person name="Cheng J."/>
            <person name="Dai P."/>
            <person name="Han X."/>
            <person name="Huang E."/>
            <person name="Gao Y."/>
            <person name="Liu J."/>
            <person name="Shao H."/>
            <person name="Ye R."/>
            <person name="Li L."/>
            <person name="Wei W."/>
            <person name="Wang X."/>
            <person name="Wang C."/>
            <person name="Huo Q."/>
            <person name="Li W."/>
            <person name="Guo W."/>
            <person name="Chen H."/>
            <person name="Chen S."/>
            <person name="Zhou L."/>
            <person name="Zhou L."/>
            <person name="Ni X."/>
            <person name="Tian J."/>
            <person name="Zhou Y."/>
            <person name="Sheng Y."/>
            <person name="Liu T."/>
            <person name="Pan Y."/>
            <person name="Xia L."/>
            <person name="Li J."/>
            <person name="Zhao F."/>
            <person name="Cao W."/>
        </authorList>
    </citation>
    <scope>NUCLEOTIDE SEQUENCE</scope>
    <source>
        <strain evidence="2">Rsan-2018</strain>
        <tissue evidence="2">Larvae</tissue>
    </source>
</reference>
<sequence>MSEPFSKDPPPGGGTGSRGQPPPGAPVPEQPDDNREPALQPPSSETTVGQVGDEEGNQETESSTERQLHQEEDVRFVRHFTDYQIEQYLPREDDVGPDSRHSPRSASLSMGPVSSIQYTVSITAPSHEEPGDLPTVGSGASGGTSARGGGGASSAATARSGAESTARRPQHVNIVVMLNPTASGTDKSRPSPSAQSSPKKFKTPVPRAKSSFEVGSLDKSHKPEFSRSGGAKKCRSVNLEHIKEKDVAELVRFLNAAFAAQRTDSTTMLSLSGVLPSSTSDRGRIRFDDETITRPPMPKPDTQEEAVQVEEPPKSACSTGSQTEGPLSAGSETSQQVAGERARGPTERVYLLSEEQVRQAFGSDDVIVRFPHMDVPLRRVSSDRGKTGTSTSDDSGSRAEIPRWLQEFFTKSDSSVALRSRRSPDAQGSVAPIIEEAEVSQTAGIESRQPALRENALVELKDEAPRSTLLVERSTPQEMQLTPAEVVEETKEELSGGLFPGTWESDTEDTKKLADEQLEERRPRDDALTVDAVEKEDEATLHLAQKPAEEAPHVEARVWTAESGLEESISEDELLDHDAKKGKKTHSKKAATKCMSLVVIPTPDEKIQSPRHSIDLTAKDSFEGMNAIEGTVTAPLTQQEYPAITYDVSKPPESAAGRHDAASTERRKREKKPLTGAGRTGAMSDMRAPEEAGTGMRKYHIPDGNVTGQSDKPETGKEASGEARQEFAEGFPMNGLEGAELSGARKVASHELAPADVWPEYGKEARAEEGDQESAPPKPMPTDATLVGERRYFRQHRQTK</sequence>
<feature type="compositionally biased region" description="Polar residues" evidence="1">
    <location>
        <begin position="180"/>
        <end position="198"/>
    </location>
</feature>
<evidence type="ECO:0000256" key="1">
    <source>
        <dbReference type="SAM" id="MobiDB-lite"/>
    </source>
</evidence>
<feature type="compositionally biased region" description="Low complexity" evidence="1">
    <location>
        <begin position="153"/>
        <end position="164"/>
    </location>
</feature>
<feature type="compositionally biased region" description="Basic residues" evidence="1">
    <location>
        <begin position="580"/>
        <end position="590"/>
    </location>
</feature>
<organism evidence="2 3">
    <name type="scientific">Rhipicephalus sanguineus</name>
    <name type="common">Brown dog tick</name>
    <name type="synonym">Ixodes sanguineus</name>
    <dbReference type="NCBI Taxonomy" id="34632"/>
    <lineage>
        <taxon>Eukaryota</taxon>
        <taxon>Metazoa</taxon>
        <taxon>Ecdysozoa</taxon>
        <taxon>Arthropoda</taxon>
        <taxon>Chelicerata</taxon>
        <taxon>Arachnida</taxon>
        <taxon>Acari</taxon>
        <taxon>Parasitiformes</taxon>
        <taxon>Ixodida</taxon>
        <taxon>Ixodoidea</taxon>
        <taxon>Ixodidae</taxon>
        <taxon>Rhipicephalinae</taxon>
        <taxon>Rhipicephalus</taxon>
        <taxon>Rhipicephalus</taxon>
    </lineage>
</organism>
<evidence type="ECO:0000313" key="2">
    <source>
        <dbReference type="EMBL" id="KAH7955816.1"/>
    </source>
</evidence>
<feature type="region of interest" description="Disordered" evidence="1">
    <location>
        <begin position="87"/>
        <end position="232"/>
    </location>
</feature>
<feature type="region of interest" description="Disordered" evidence="1">
    <location>
        <begin position="415"/>
        <end position="435"/>
    </location>
</feature>
<comment type="caution">
    <text evidence="2">The sequence shown here is derived from an EMBL/GenBank/DDBJ whole genome shotgun (WGS) entry which is preliminary data.</text>
</comment>
<feature type="region of interest" description="Disordered" evidence="1">
    <location>
        <begin position="647"/>
        <end position="737"/>
    </location>
</feature>
<feature type="compositionally biased region" description="Basic and acidic residues" evidence="1">
    <location>
        <begin position="216"/>
        <end position="225"/>
    </location>
</feature>
<feature type="compositionally biased region" description="Polar residues" evidence="1">
    <location>
        <begin position="316"/>
        <end position="337"/>
    </location>
</feature>
<feature type="compositionally biased region" description="Basic and acidic residues" evidence="1">
    <location>
        <begin position="656"/>
        <end position="667"/>
    </location>
</feature>
<gene>
    <name evidence="2" type="ORF">HPB52_003909</name>
</gene>
<feature type="compositionally biased region" description="Basic and acidic residues" evidence="1">
    <location>
        <begin position="89"/>
        <end position="101"/>
    </location>
</feature>
<name>A0A9D4PU83_RHISA</name>
<proteinExistence type="predicted"/>
<evidence type="ECO:0000313" key="3">
    <source>
        <dbReference type="Proteomes" id="UP000821837"/>
    </source>
</evidence>
<accession>A0A9D4PU83</accession>
<feature type="compositionally biased region" description="Basic and acidic residues" evidence="1">
    <location>
        <begin position="508"/>
        <end position="527"/>
    </location>
</feature>